<protein>
    <submittedName>
        <fullName evidence="10">MCE family protein</fullName>
    </submittedName>
</protein>
<dbReference type="SUPFAM" id="SSF58104">
    <property type="entry name" value="Methyl-accepting chemotaxis protein (MCP) signaling domain"/>
    <property type="match status" value="1"/>
</dbReference>
<dbReference type="OrthoDB" id="9806984at2"/>
<accession>A0A547Q2P4</accession>
<dbReference type="Pfam" id="PF02470">
    <property type="entry name" value="MlaD"/>
    <property type="match status" value="3"/>
</dbReference>
<keyword evidence="4 8" id="KW-0812">Transmembrane</keyword>
<keyword evidence="5 8" id="KW-1133">Transmembrane helix</keyword>
<dbReference type="EMBL" id="VFSV01000013">
    <property type="protein sequence ID" value="TRD20667.1"/>
    <property type="molecule type" value="Genomic_DNA"/>
</dbReference>
<evidence type="ECO:0000256" key="3">
    <source>
        <dbReference type="ARBA" id="ARBA00022519"/>
    </source>
</evidence>
<evidence type="ECO:0000256" key="7">
    <source>
        <dbReference type="SAM" id="MobiDB-lite"/>
    </source>
</evidence>
<evidence type="ECO:0000256" key="1">
    <source>
        <dbReference type="ARBA" id="ARBA00004533"/>
    </source>
</evidence>
<keyword evidence="6 8" id="KW-0472">Membrane</keyword>
<evidence type="ECO:0000256" key="4">
    <source>
        <dbReference type="ARBA" id="ARBA00022692"/>
    </source>
</evidence>
<comment type="subcellular location">
    <subcellularLocation>
        <location evidence="1">Cell inner membrane</location>
    </subcellularLocation>
</comment>
<dbReference type="GO" id="GO:0005886">
    <property type="term" value="C:plasma membrane"/>
    <property type="evidence" value="ECO:0007669"/>
    <property type="project" value="UniProtKB-SubCell"/>
</dbReference>
<feature type="domain" description="Mce/MlaD" evidence="9">
    <location>
        <begin position="185"/>
        <end position="274"/>
    </location>
</feature>
<keyword evidence="2" id="KW-1003">Cell membrane</keyword>
<dbReference type="AlphaFoldDB" id="A0A547Q2P4"/>
<keyword evidence="3" id="KW-0997">Cell inner membrane</keyword>
<proteinExistence type="predicted"/>
<evidence type="ECO:0000313" key="10">
    <source>
        <dbReference type="EMBL" id="TRD20667.1"/>
    </source>
</evidence>
<dbReference type="Proteomes" id="UP000318590">
    <property type="component" value="Unassembled WGS sequence"/>
</dbReference>
<sequence>MTAVDGRRRGMTGMSDQDQTTGEALAAEADMQEADKRTLRDRISPVWALPILALVISIGIFWKAESDQGPRIEVIFADGAGVKPDGTKLRFRDVDVGVVEDVEFSDDLSHVIVGIRVDKKVGPYVDDGAEFWIVRPEVSAQGVSGLETVLSGVYLMGSWDGEIGEKQRKFEGLDRAPLMTNDDEGITFRIRSNDVSGLSENAPILYRGITVGKIGNLHLGSDGVSVFADAFVRTPESRLINTATRFWNTSGFDFSFGASGARLNVSSLASLVTGGITFETTVSGGQELPEDAVFRLYSDEEDARSSVFEADSDGQPALFTVVFEDSVPGLEVGADVEFSGIVVGRVSGLTGVLDEDRFGDRGVRLLTTLEIQPGKMGLDPNATPEEVLDFMKFAVQAGLRAQLQSASLLGGLQVALVQLDGADERELDTTAEPYPAIPSVAADLSDFADTAEGVFNRVNNLPIEELLDSAILVMQSANRLLNEDGVRETPNEVLALLGDVRSFVNSEGIQAIPDQASATMGALAETAQQLQQVVTQLDEAGAVQALIDALESAEEAADSVYETMEDGPETLEAIDTALASADELIKSLDGLTNDVRGMAIGDVVDSTNQLIISLDELVSEPSVRALPGNIDLALQDLRSVFTRLTEQNGTLDQANRLMAEGSDAVDEVMASLTPVLEDARQAAQSVSEAANVAPEVADRAKRVADRIEALVNDVSDLPIQQIGERTSSLLASLDDLISSPDTQRVPGALSDALSEVQRTLIQVQEGGLVENANATMASVRRGADQLPRLLNDVSVLLTQSGVVIEGYDANGAVGARLQSTLREVQEAAQSIDSLARQLERSPNSLLFGR</sequence>
<evidence type="ECO:0000256" key="5">
    <source>
        <dbReference type="ARBA" id="ARBA00022989"/>
    </source>
</evidence>
<name>A0A547Q2P4_9RHOB</name>
<feature type="domain" description="Mce/MlaD" evidence="9">
    <location>
        <begin position="321"/>
        <end position="417"/>
    </location>
</feature>
<evidence type="ECO:0000256" key="2">
    <source>
        <dbReference type="ARBA" id="ARBA00022475"/>
    </source>
</evidence>
<dbReference type="PANTHER" id="PTHR30462:SF0">
    <property type="entry name" value="INTERMEMBRANE TRANSPORT PROTEIN YEBT"/>
    <property type="match status" value="1"/>
</dbReference>
<evidence type="ECO:0000313" key="11">
    <source>
        <dbReference type="Proteomes" id="UP000318590"/>
    </source>
</evidence>
<feature type="transmembrane region" description="Helical" evidence="8">
    <location>
        <begin position="46"/>
        <end position="64"/>
    </location>
</feature>
<comment type="caution">
    <text evidence="10">The sequence shown here is derived from an EMBL/GenBank/DDBJ whole genome shotgun (WGS) entry which is preliminary data.</text>
</comment>
<gene>
    <name evidence="10" type="ORF">FEV53_09475</name>
</gene>
<dbReference type="InterPro" id="IPR003399">
    <property type="entry name" value="Mce/MlaD"/>
</dbReference>
<reference evidence="10 11" key="1">
    <citation type="submission" date="2019-06" db="EMBL/GenBank/DDBJ databases">
        <title>Paenimaribius caenipelagi gen. nov., sp. nov., isolated from a tidal flat.</title>
        <authorList>
            <person name="Yoon J.-H."/>
        </authorList>
    </citation>
    <scope>NUCLEOTIDE SEQUENCE [LARGE SCALE GENOMIC DNA]</scope>
    <source>
        <strain evidence="10 11">JBTF-M29</strain>
    </source>
</reference>
<evidence type="ECO:0000259" key="9">
    <source>
        <dbReference type="Pfam" id="PF02470"/>
    </source>
</evidence>
<dbReference type="InterPro" id="IPR051800">
    <property type="entry name" value="PqiA-PqiB_transport"/>
</dbReference>
<organism evidence="10 11">
    <name type="scientific">Palleronia caenipelagi</name>
    <dbReference type="NCBI Taxonomy" id="2489174"/>
    <lineage>
        <taxon>Bacteria</taxon>
        <taxon>Pseudomonadati</taxon>
        <taxon>Pseudomonadota</taxon>
        <taxon>Alphaproteobacteria</taxon>
        <taxon>Rhodobacterales</taxon>
        <taxon>Roseobacteraceae</taxon>
        <taxon>Palleronia</taxon>
    </lineage>
</organism>
<keyword evidence="11" id="KW-1185">Reference proteome</keyword>
<evidence type="ECO:0000256" key="6">
    <source>
        <dbReference type="ARBA" id="ARBA00023136"/>
    </source>
</evidence>
<feature type="domain" description="Mce/MlaD" evidence="9">
    <location>
        <begin position="69"/>
        <end position="143"/>
    </location>
</feature>
<feature type="region of interest" description="Disordered" evidence="7">
    <location>
        <begin position="1"/>
        <end position="21"/>
    </location>
</feature>
<evidence type="ECO:0000256" key="8">
    <source>
        <dbReference type="SAM" id="Phobius"/>
    </source>
</evidence>
<dbReference type="PANTHER" id="PTHR30462">
    <property type="entry name" value="INTERMEMBRANE TRANSPORT PROTEIN PQIB-RELATED"/>
    <property type="match status" value="1"/>
</dbReference>